<dbReference type="EMBL" id="CAJNOM010000038">
    <property type="protein sequence ID" value="CAF0882390.1"/>
    <property type="molecule type" value="Genomic_DNA"/>
</dbReference>
<reference evidence="1" key="1">
    <citation type="submission" date="2021-02" db="EMBL/GenBank/DDBJ databases">
        <authorList>
            <person name="Nowell W R."/>
        </authorList>
    </citation>
    <scope>NUCLEOTIDE SEQUENCE</scope>
</reference>
<keyword evidence="2" id="KW-1185">Reference proteome</keyword>
<name>A0A813YCL3_9BILA</name>
<evidence type="ECO:0000313" key="1">
    <source>
        <dbReference type="EMBL" id="CAF0882390.1"/>
    </source>
</evidence>
<dbReference type="OrthoDB" id="10336215at2759"/>
<proteinExistence type="predicted"/>
<accession>A0A813YCL3</accession>
<dbReference type="Proteomes" id="UP000663832">
    <property type="component" value="Unassembled WGS sequence"/>
</dbReference>
<evidence type="ECO:0000313" key="2">
    <source>
        <dbReference type="Proteomes" id="UP000663832"/>
    </source>
</evidence>
<organism evidence="1 2">
    <name type="scientific">Adineta steineri</name>
    <dbReference type="NCBI Taxonomy" id="433720"/>
    <lineage>
        <taxon>Eukaryota</taxon>
        <taxon>Metazoa</taxon>
        <taxon>Spiralia</taxon>
        <taxon>Gnathifera</taxon>
        <taxon>Rotifera</taxon>
        <taxon>Eurotatoria</taxon>
        <taxon>Bdelloidea</taxon>
        <taxon>Adinetida</taxon>
        <taxon>Adinetidae</taxon>
        <taxon>Adineta</taxon>
    </lineage>
</organism>
<dbReference type="AlphaFoldDB" id="A0A813YCL3"/>
<sequence>MDYLNDFQIACVEYHTNKDQNEVVTEICLVIVTPDAEHTRCTFLGVNATQSEHGIVSDYVYFEAYIVTSLPTLAVAIRIHEIAELNQVKIVMSCSNAGITPT</sequence>
<protein>
    <submittedName>
        <fullName evidence="1">Uncharacterized protein</fullName>
    </submittedName>
</protein>
<gene>
    <name evidence="1" type="ORF">QVE165_LOCUS8484</name>
</gene>
<comment type="caution">
    <text evidence="1">The sequence shown here is derived from an EMBL/GenBank/DDBJ whole genome shotgun (WGS) entry which is preliminary data.</text>
</comment>